<dbReference type="PANTHER" id="PTHR42738">
    <property type="entry name" value="HYDROXYMETHYLGLUTARYL-COA LYASE"/>
    <property type="match status" value="1"/>
</dbReference>
<dbReference type="GO" id="GO:0004419">
    <property type="term" value="F:hydroxymethylglutaryl-CoA lyase activity"/>
    <property type="evidence" value="ECO:0007669"/>
    <property type="project" value="TreeGrafter"/>
</dbReference>
<dbReference type="PANTHER" id="PTHR42738:SF7">
    <property type="entry name" value="HYDROXYMETHYLGLUTARYL-COA LYASE"/>
    <property type="match status" value="1"/>
</dbReference>
<dbReference type="Gene3D" id="3.20.20.70">
    <property type="entry name" value="Aldolase class I"/>
    <property type="match status" value="1"/>
</dbReference>
<dbReference type="OrthoDB" id="9784013at2"/>
<evidence type="ECO:0000256" key="1">
    <source>
        <dbReference type="ARBA" id="ARBA00009405"/>
    </source>
</evidence>
<keyword evidence="6" id="KW-1185">Reference proteome</keyword>
<dbReference type="AlphaFoldDB" id="A0A2U2DLS0"/>
<name>A0A2U2DLS0_9HYPH</name>
<protein>
    <submittedName>
        <fullName evidence="5">Hydroxymethylglutaryl-CoA lyase</fullName>
    </submittedName>
</protein>
<dbReference type="GO" id="GO:0046951">
    <property type="term" value="P:ketone body biosynthetic process"/>
    <property type="evidence" value="ECO:0007669"/>
    <property type="project" value="TreeGrafter"/>
</dbReference>
<dbReference type="InterPro" id="IPR043594">
    <property type="entry name" value="HMGL"/>
</dbReference>
<dbReference type="NCBIfam" id="NF004283">
    <property type="entry name" value="PRK05692.1"/>
    <property type="match status" value="1"/>
</dbReference>
<dbReference type="GO" id="GO:0006552">
    <property type="term" value="P:L-leucine catabolic process"/>
    <property type="evidence" value="ECO:0007669"/>
    <property type="project" value="TreeGrafter"/>
</dbReference>
<evidence type="ECO:0000313" key="5">
    <source>
        <dbReference type="EMBL" id="PWE54245.1"/>
    </source>
</evidence>
<dbReference type="EMBL" id="QFBC01000011">
    <property type="protein sequence ID" value="PWE54245.1"/>
    <property type="molecule type" value="Genomic_DNA"/>
</dbReference>
<dbReference type="SUPFAM" id="SSF51569">
    <property type="entry name" value="Aldolase"/>
    <property type="match status" value="1"/>
</dbReference>
<evidence type="ECO:0000256" key="3">
    <source>
        <dbReference type="ARBA" id="ARBA00023239"/>
    </source>
</evidence>
<keyword evidence="3 5" id="KW-0456">Lyase</keyword>
<sequence>MANEITICECFARDGLQHESASISTAEKIALIGAFSDASFPRIEATSYSSPAHVPVFADASQVLAGIARRPGTCYKATCPNPRAVQRALDDLDAGHGADEISLLVSATQSHTQRNLRTTREAQWDNIAEMVKLAGDRFRLIGVVSMALGCPFEGKVDPGSVLADLSRFSALGVKHVSVCDTTGHGTPTTVRRLFERIARELPDTVPIAHFHDSRGTGLANCYAAYEAGCRWFDSAIGGVGGHPAQIQYGEGFTGNVATEDLVNLFEAEGIDTGIDLEKLQDASRQCEAVLKRELLSRVARSGFGHLAA</sequence>
<evidence type="ECO:0000256" key="2">
    <source>
        <dbReference type="ARBA" id="ARBA00022723"/>
    </source>
</evidence>
<keyword evidence="2" id="KW-0479">Metal-binding</keyword>
<comment type="similarity">
    <text evidence="1">Belongs to the HMG-CoA lyase family.</text>
</comment>
<comment type="caution">
    <text evidence="5">The sequence shown here is derived from an EMBL/GenBank/DDBJ whole genome shotgun (WGS) entry which is preliminary data.</text>
</comment>
<dbReference type="InterPro" id="IPR013785">
    <property type="entry name" value="Aldolase_TIM"/>
</dbReference>
<accession>A0A2U2DLS0</accession>
<gene>
    <name evidence="5" type="ORF">DEM27_21305</name>
</gene>
<proteinExistence type="inferred from homology"/>
<feature type="domain" description="Pyruvate carboxyltransferase" evidence="4">
    <location>
        <begin position="5"/>
        <end position="280"/>
    </location>
</feature>
<reference evidence="5 6" key="1">
    <citation type="submission" date="2018-05" db="EMBL/GenBank/DDBJ databases">
        <title>The draft genome of strain NS-104.</title>
        <authorList>
            <person name="Hang P."/>
            <person name="Jiang J."/>
        </authorList>
    </citation>
    <scope>NUCLEOTIDE SEQUENCE [LARGE SCALE GENOMIC DNA]</scope>
    <source>
        <strain evidence="5 6">NS-104</strain>
    </source>
</reference>
<dbReference type="InterPro" id="IPR000891">
    <property type="entry name" value="PYR_CT"/>
</dbReference>
<dbReference type="Pfam" id="PF00682">
    <property type="entry name" value="HMGL-like"/>
    <property type="match status" value="1"/>
</dbReference>
<evidence type="ECO:0000313" key="6">
    <source>
        <dbReference type="Proteomes" id="UP000245252"/>
    </source>
</evidence>
<dbReference type="GO" id="GO:0046872">
    <property type="term" value="F:metal ion binding"/>
    <property type="evidence" value="ECO:0007669"/>
    <property type="project" value="UniProtKB-KW"/>
</dbReference>
<dbReference type="RefSeq" id="WP_109460269.1">
    <property type="nucleotide sequence ID" value="NZ_QFBC01000011.1"/>
</dbReference>
<dbReference type="Proteomes" id="UP000245252">
    <property type="component" value="Unassembled WGS sequence"/>
</dbReference>
<organism evidence="5 6">
    <name type="scientific">Metarhizobium album</name>
    <dbReference type="NCBI Taxonomy" id="2182425"/>
    <lineage>
        <taxon>Bacteria</taxon>
        <taxon>Pseudomonadati</taxon>
        <taxon>Pseudomonadota</taxon>
        <taxon>Alphaproteobacteria</taxon>
        <taxon>Hyphomicrobiales</taxon>
        <taxon>Rhizobiaceae</taxon>
        <taxon>Metarhizobium</taxon>
    </lineage>
</organism>
<dbReference type="PROSITE" id="PS50991">
    <property type="entry name" value="PYR_CT"/>
    <property type="match status" value="1"/>
</dbReference>
<dbReference type="CDD" id="cd07938">
    <property type="entry name" value="DRE_TIM_HMGL"/>
    <property type="match status" value="1"/>
</dbReference>
<evidence type="ECO:0000259" key="4">
    <source>
        <dbReference type="PROSITE" id="PS50991"/>
    </source>
</evidence>